<keyword evidence="2" id="KW-0150">Chloroplast</keyword>
<dbReference type="FunFam" id="3.40.50.300:FF:000010">
    <property type="entry name" value="Chaperone clpB 1, putative"/>
    <property type="match status" value="1"/>
</dbReference>
<feature type="compositionally biased region" description="Acidic residues" evidence="10">
    <location>
        <begin position="641"/>
        <end position="654"/>
    </location>
</feature>
<dbReference type="InterPro" id="IPR018368">
    <property type="entry name" value="ClpA/B_CS1"/>
</dbReference>
<dbReference type="InterPro" id="IPR050130">
    <property type="entry name" value="ClpA_ClpB"/>
</dbReference>
<dbReference type="Pfam" id="PF10431">
    <property type="entry name" value="ClpB_D2-small"/>
    <property type="match status" value="1"/>
</dbReference>
<evidence type="ECO:0000256" key="7">
    <source>
        <dbReference type="ARBA" id="ARBA00023186"/>
    </source>
</evidence>
<evidence type="ECO:0000256" key="3">
    <source>
        <dbReference type="ARBA" id="ARBA00022640"/>
    </source>
</evidence>
<keyword evidence="6 9" id="KW-0067">ATP-binding</keyword>
<evidence type="ECO:0000256" key="4">
    <source>
        <dbReference type="ARBA" id="ARBA00022737"/>
    </source>
</evidence>
<dbReference type="InterPro" id="IPR001270">
    <property type="entry name" value="ClpA/B"/>
</dbReference>
<reference evidence="13" key="1">
    <citation type="submission" date="2021-02" db="EMBL/GenBank/DDBJ databases">
        <authorList>
            <person name="Dougan E. K."/>
            <person name="Rhodes N."/>
            <person name="Thang M."/>
            <person name="Chan C."/>
        </authorList>
    </citation>
    <scope>NUCLEOTIDE SEQUENCE</scope>
</reference>
<dbReference type="InterPro" id="IPR041546">
    <property type="entry name" value="ClpA/ClpB_AAA_lid"/>
</dbReference>
<dbReference type="FunFam" id="3.40.50.300:FF:000025">
    <property type="entry name" value="ATP-dependent Clp protease subunit"/>
    <property type="match status" value="1"/>
</dbReference>
<dbReference type="PANTHER" id="PTHR11638:SF155">
    <property type="entry name" value="CHAPERONE PROTEIN CLPC1, CHLOROPLASTIC-LIKE"/>
    <property type="match status" value="1"/>
</dbReference>
<dbReference type="PROSITE" id="PS50151">
    <property type="entry name" value="UVR"/>
    <property type="match status" value="1"/>
</dbReference>
<dbReference type="Gene3D" id="1.10.8.60">
    <property type="match status" value="1"/>
</dbReference>
<dbReference type="InterPro" id="IPR036628">
    <property type="entry name" value="Clp_N_dom_sf"/>
</dbReference>
<dbReference type="Pfam" id="PF17871">
    <property type="entry name" value="AAA_lid_9"/>
    <property type="match status" value="1"/>
</dbReference>
<evidence type="ECO:0000256" key="5">
    <source>
        <dbReference type="ARBA" id="ARBA00022741"/>
    </source>
</evidence>
<dbReference type="SMART" id="SM00382">
    <property type="entry name" value="AAA"/>
    <property type="match status" value="2"/>
</dbReference>
<dbReference type="InterPro" id="IPR001943">
    <property type="entry name" value="UVR_dom"/>
</dbReference>
<dbReference type="SUPFAM" id="SSF81923">
    <property type="entry name" value="Double Clp-N motif"/>
    <property type="match status" value="1"/>
</dbReference>
<dbReference type="GO" id="GO:0016887">
    <property type="term" value="F:ATP hydrolysis activity"/>
    <property type="evidence" value="ECO:0007669"/>
    <property type="project" value="InterPro"/>
</dbReference>
<dbReference type="InterPro" id="IPR003959">
    <property type="entry name" value="ATPase_AAA_core"/>
</dbReference>
<comment type="similarity">
    <text evidence="9">Belongs to the ClpA/ClpB family.</text>
</comment>
<proteinExistence type="inferred from homology"/>
<comment type="caution">
    <text evidence="13">The sequence shown here is derived from an EMBL/GenBank/DDBJ whole genome shotgun (WGS) entry which is preliminary data.</text>
</comment>
<dbReference type="PRINTS" id="PR00300">
    <property type="entry name" value="CLPPROTEASEA"/>
</dbReference>
<evidence type="ECO:0000256" key="10">
    <source>
        <dbReference type="SAM" id="MobiDB-lite"/>
    </source>
</evidence>
<dbReference type="AlphaFoldDB" id="A0A813H0L9"/>
<dbReference type="PROSITE" id="PS00870">
    <property type="entry name" value="CLPAB_1"/>
    <property type="match status" value="1"/>
</dbReference>
<keyword evidence="7 9" id="KW-0143">Chaperone</keyword>
<dbReference type="SUPFAM" id="SSF52540">
    <property type="entry name" value="P-loop containing nucleoside triphosphate hydrolases"/>
    <property type="match status" value="2"/>
</dbReference>
<evidence type="ECO:0000259" key="12">
    <source>
        <dbReference type="PROSITE" id="PS51903"/>
    </source>
</evidence>
<dbReference type="CDD" id="cd19499">
    <property type="entry name" value="RecA-like_ClpB_Hsp104-like"/>
    <property type="match status" value="1"/>
</dbReference>
<evidence type="ECO:0000256" key="2">
    <source>
        <dbReference type="ARBA" id="ARBA00022528"/>
    </source>
</evidence>
<dbReference type="PROSITE" id="PS51903">
    <property type="entry name" value="CLP_R"/>
    <property type="match status" value="1"/>
</dbReference>
<feature type="domain" description="UVR" evidence="11">
    <location>
        <begin position="591"/>
        <end position="626"/>
    </location>
</feature>
<evidence type="ECO:0000256" key="9">
    <source>
        <dbReference type="RuleBase" id="RU004432"/>
    </source>
</evidence>
<dbReference type="InterPro" id="IPR028299">
    <property type="entry name" value="ClpA/B_CS2"/>
</dbReference>
<dbReference type="OMA" id="KMMCSQL"/>
<dbReference type="InterPro" id="IPR027417">
    <property type="entry name" value="P-loop_NTPase"/>
</dbReference>
<evidence type="ECO:0000313" key="13">
    <source>
        <dbReference type="EMBL" id="CAE8631162.1"/>
    </source>
</evidence>
<comment type="subcellular location">
    <subcellularLocation>
        <location evidence="1">Plastid</location>
        <location evidence="1">Chloroplast</location>
    </subcellularLocation>
</comment>
<dbReference type="Pfam" id="PF07724">
    <property type="entry name" value="AAA_2"/>
    <property type="match status" value="1"/>
</dbReference>
<name>A0A813H0L9_POLGL</name>
<dbReference type="Gene3D" id="1.10.1780.10">
    <property type="entry name" value="Clp, N-terminal domain"/>
    <property type="match status" value="1"/>
</dbReference>
<accession>A0A813H0L9</accession>
<evidence type="ECO:0000313" key="14">
    <source>
        <dbReference type="Proteomes" id="UP000654075"/>
    </source>
</evidence>
<dbReference type="InterPro" id="IPR019489">
    <property type="entry name" value="Clp_ATPase_C"/>
</dbReference>
<organism evidence="13 14">
    <name type="scientific">Polarella glacialis</name>
    <name type="common">Dinoflagellate</name>
    <dbReference type="NCBI Taxonomy" id="89957"/>
    <lineage>
        <taxon>Eukaryota</taxon>
        <taxon>Sar</taxon>
        <taxon>Alveolata</taxon>
        <taxon>Dinophyceae</taxon>
        <taxon>Suessiales</taxon>
        <taxon>Suessiaceae</taxon>
        <taxon>Polarella</taxon>
    </lineage>
</organism>
<gene>
    <name evidence="13" type="ORF">PGLA1383_LOCUS47298</name>
</gene>
<feature type="region of interest" description="Disordered" evidence="10">
    <location>
        <begin position="637"/>
        <end position="659"/>
    </location>
</feature>
<dbReference type="Pfam" id="PF02861">
    <property type="entry name" value="Clp_N"/>
    <property type="match status" value="1"/>
</dbReference>
<dbReference type="OrthoDB" id="47330at2759"/>
<dbReference type="Pfam" id="PF00004">
    <property type="entry name" value="AAA"/>
    <property type="match status" value="1"/>
</dbReference>
<evidence type="ECO:0000256" key="6">
    <source>
        <dbReference type="ARBA" id="ARBA00022840"/>
    </source>
</evidence>
<dbReference type="InterPro" id="IPR004176">
    <property type="entry name" value="Clp_R_N"/>
</dbReference>
<keyword evidence="5 9" id="KW-0547">Nucleotide-binding</keyword>
<evidence type="ECO:0008006" key="15">
    <source>
        <dbReference type="Google" id="ProtNLM"/>
    </source>
</evidence>
<sequence>MAAQSRVASQAPLNHRTKLATVSVATLALLGAWSVTGAFVAAPLGSHLRSRLPDEDRRRTARNSGADPEAGFSAAAGVAGAATMAMLAARAACSFAVAVPLRVASTKAGRGATVVRAAAGGYGSSGGSVSSGSSSFMGSSMAGRVTGASSAAPSTSAGAGLSSMSMMFERFNEKAIKAVMMAQEESRRLGHNYVGTEMLLVGVVADAAGPSAKVLRKLNVTLKDTRKTVEEMVGRGSGMVSVEIPFTPAAKRVLSEGVEEARKLNSNTIDTAHILLALIKEDNGNAVKILEKLGVDTSKVPEEITKELSEKEEKALVGATQRGGGSGKTATLEEFGTDLTKAAEEGKMDPLVGRAAELERTIQILARRQKNNPVLIGEPGVGKTAIAEGLAQRIVSGDVPELLQGKRIVQLDLAMLLAGTRYRGEFEERLKNVLKEVMDSKRNIILMIDEIHTIVGAGGTGDGGGGGDAGNIMKPALSRGELQVIGATTIEEYRKYIEKDKALERRFQPVNVPEPTNEETLTILRGLARKYEEHHKLKYTDEALQACVKFASQYIQDRFLPDKAIDVLDETGARVRLRESAIVPDEAREAQNELKEVQQKKEEAVRNQNYEAATSLKKQETELRLKIKSLITEARKSLRGEDDDAEEDDGDEESKDGNAKEIFVTEADVAQVVSKWTGVPVEKVSSDEGSRLVQLEETLHGRVIGQAEAVTAVSKAVRRARAGLKNPNRPIASFIFCGPTGVGKTELCKALAAAYFGKEEAMIRLDMSEYMERHTVSKLIGSPPGYVGYDEESQLTDGIRRKPYSLVLFDEVEKAHPDVFNLLLQVLEDGRLTDSKGRIVSFKNALIIMTSNVGSKVIEKGISGGGGIGFSGLESSDDLETASYKKLKGLVFDELKNFFKPEFLNRLDEVIVFKSLTKPEVTLIAELEFKKTFSRTVERGIHLSMTFKFKQKVVDEGFNPAYGARPLRRAIMRLVEDELAESFLKDPTREGEYIMMDVNADGNVIVLRDQPFQEEETFKVVETTVAA</sequence>
<evidence type="ECO:0000256" key="1">
    <source>
        <dbReference type="ARBA" id="ARBA00004229"/>
    </source>
</evidence>
<dbReference type="GO" id="GO:0005524">
    <property type="term" value="F:ATP binding"/>
    <property type="evidence" value="ECO:0007669"/>
    <property type="project" value="UniProtKB-KW"/>
</dbReference>
<dbReference type="InterPro" id="IPR003593">
    <property type="entry name" value="AAA+_ATPase"/>
</dbReference>
<dbReference type="Proteomes" id="UP000654075">
    <property type="component" value="Unassembled WGS sequence"/>
</dbReference>
<keyword evidence="14" id="KW-1185">Reference proteome</keyword>
<dbReference type="GO" id="GO:0009507">
    <property type="term" value="C:chloroplast"/>
    <property type="evidence" value="ECO:0007669"/>
    <property type="project" value="UniProtKB-SubCell"/>
</dbReference>
<evidence type="ECO:0000256" key="8">
    <source>
        <dbReference type="PROSITE-ProRule" id="PRU01251"/>
    </source>
</evidence>
<feature type="region of interest" description="Disordered" evidence="10">
    <location>
        <begin position="51"/>
        <end position="70"/>
    </location>
</feature>
<keyword evidence="3" id="KW-0934">Plastid</keyword>
<protein>
    <recommendedName>
        <fullName evidence="15">Clp protease ATP binding subunit</fullName>
    </recommendedName>
</protein>
<feature type="domain" description="Clp R" evidence="12">
    <location>
        <begin position="168"/>
        <end position="310"/>
    </location>
</feature>
<dbReference type="Gene3D" id="3.40.50.300">
    <property type="entry name" value="P-loop containing nucleotide triphosphate hydrolases"/>
    <property type="match status" value="3"/>
</dbReference>
<dbReference type="EMBL" id="CAJNNV010030052">
    <property type="protein sequence ID" value="CAE8631162.1"/>
    <property type="molecule type" value="Genomic_DNA"/>
</dbReference>
<dbReference type="SMART" id="SM01086">
    <property type="entry name" value="ClpB_D2-small"/>
    <property type="match status" value="1"/>
</dbReference>
<dbReference type="PANTHER" id="PTHR11638">
    <property type="entry name" value="ATP-DEPENDENT CLP PROTEASE"/>
    <property type="match status" value="1"/>
</dbReference>
<dbReference type="GO" id="GO:0034605">
    <property type="term" value="P:cellular response to heat"/>
    <property type="evidence" value="ECO:0007669"/>
    <property type="project" value="TreeGrafter"/>
</dbReference>
<dbReference type="PROSITE" id="PS00871">
    <property type="entry name" value="CLPAB_2"/>
    <property type="match status" value="1"/>
</dbReference>
<dbReference type="CDD" id="cd00009">
    <property type="entry name" value="AAA"/>
    <property type="match status" value="1"/>
</dbReference>
<evidence type="ECO:0000259" key="11">
    <source>
        <dbReference type="PROSITE" id="PS50151"/>
    </source>
</evidence>
<keyword evidence="4 8" id="KW-0677">Repeat</keyword>